<comment type="subcellular location">
    <subcellularLocation>
        <location evidence="1">Nucleus</location>
    </subcellularLocation>
</comment>
<gene>
    <name evidence="8" type="ORF">MCOR_2320</name>
</gene>
<dbReference type="GO" id="GO:0003677">
    <property type="term" value="F:DNA binding"/>
    <property type="evidence" value="ECO:0007669"/>
    <property type="project" value="UniProtKB-KW"/>
</dbReference>
<reference evidence="8 9" key="1">
    <citation type="submission" date="2020-06" db="EMBL/GenBank/DDBJ databases">
        <authorList>
            <person name="Li R."/>
            <person name="Bekaert M."/>
        </authorList>
    </citation>
    <scope>NUCLEOTIDE SEQUENCE [LARGE SCALE GENOMIC DNA]</scope>
    <source>
        <strain evidence="9">wild</strain>
    </source>
</reference>
<feature type="domain" description="Transcriptional coactivator p15 (PC4) C-terminal" evidence="7">
    <location>
        <begin position="152"/>
        <end position="187"/>
    </location>
</feature>
<dbReference type="GO" id="GO:0005634">
    <property type="term" value="C:nucleus"/>
    <property type="evidence" value="ECO:0007669"/>
    <property type="project" value="UniProtKB-SubCell"/>
</dbReference>
<organism evidence="8 9">
    <name type="scientific">Mytilus coruscus</name>
    <name type="common">Sea mussel</name>
    <dbReference type="NCBI Taxonomy" id="42192"/>
    <lineage>
        <taxon>Eukaryota</taxon>
        <taxon>Metazoa</taxon>
        <taxon>Spiralia</taxon>
        <taxon>Lophotrochozoa</taxon>
        <taxon>Mollusca</taxon>
        <taxon>Bivalvia</taxon>
        <taxon>Autobranchia</taxon>
        <taxon>Pteriomorphia</taxon>
        <taxon>Mytilida</taxon>
        <taxon>Mytiloidea</taxon>
        <taxon>Mytilidae</taxon>
        <taxon>Mytilinae</taxon>
        <taxon>Mytilus</taxon>
    </lineage>
</organism>
<dbReference type="EMBL" id="CACVKT020000492">
    <property type="protein sequence ID" value="CAC5359491.1"/>
    <property type="molecule type" value="Genomic_DNA"/>
</dbReference>
<evidence type="ECO:0000256" key="4">
    <source>
        <dbReference type="ARBA" id="ARBA00023125"/>
    </source>
</evidence>
<dbReference type="PANTHER" id="PTHR13215">
    <property type="entry name" value="RNA POLYMERASE II TRANSCRIPTIONAL COACTIVATOR"/>
    <property type="match status" value="1"/>
</dbReference>
<name>A0A6J8A1R2_MYTCO</name>
<dbReference type="InterPro" id="IPR003173">
    <property type="entry name" value="PC4_C"/>
</dbReference>
<comment type="similarity">
    <text evidence="2">Belongs to the transcriptional coactivator PC4 family.</text>
</comment>
<evidence type="ECO:0000256" key="6">
    <source>
        <dbReference type="ARBA" id="ARBA00023242"/>
    </source>
</evidence>
<dbReference type="Proteomes" id="UP000507470">
    <property type="component" value="Unassembled WGS sequence"/>
</dbReference>
<evidence type="ECO:0000313" key="9">
    <source>
        <dbReference type="Proteomes" id="UP000507470"/>
    </source>
</evidence>
<dbReference type="InterPro" id="IPR045125">
    <property type="entry name" value="Sub1/Tcp4-like"/>
</dbReference>
<evidence type="ECO:0000259" key="7">
    <source>
        <dbReference type="Pfam" id="PF02229"/>
    </source>
</evidence>
<evidence type="ECO:0000256" key="2">
    <source>
        <dbReference type="ARBA" id="ARBA00009001"/>
    </source>
</evidence>
<sequence>MKGEKTTELLLTLYKLDFNPLPQLKLALIKTAQSELIQYIIEDKSETKDEDLLKAYYGSCFIHLQEDTYVAAKEYRGQIYIHIRNYTKRDDQQRIPTKQGVGLTFSRWLILESKRDEVDKLFKQSLNGKLEQEEWMLHLGGGIQITISEKFPTVDIRQFWQPKASDKARATKRGISLNKFKWERLCDVMDIIREFLPEIEQAEICYETHANELELTSCRECYPFDQDDVEGDEKDEVSLNQEGSLDIMKKMLM</sequence>
<proteinExistence type="inferred from homology"/>
<keyword evidence="3" id="KW-0805">Transcription regulation</keyword>
<dbReference type="InterPro" id="IPR009044">
    <property type="entry name" value="ssDNA-bd_transcriptional_reg"/>
</dbReference>
<dbReference type="GO" id="GO:0060261">
    <property type="term" value="P:positive regulation of transcription initiation by RNA polymerase II"/>
    <property type="evidence" value="ECO:0007669"/>
    <property type="project" value="InterPro"/>
</dbReference>
<accession>A0A6J8A1R2</accession>
<dbReference type="OrthoDB" id="6042816at2759"/>
<dbReference type="Gene3D" id="2.30.31.10">
    <property type="entry name" value="Transcriptional Coactivator Pc4, Chain A"/>
    <property type="match status" value="2"/>
</dbReference>
<dbReference type="SUPFAM" id="SSF54447">
    <property type="entry name" value="ssDNA-binding transcriptional regulator domain"/>
    <property type="match status" value="2"/>
</dbReference>
<protein>
    <recommendedName>
        <fullName evidence="7">Transcriptional coactivator p15 (PC4) C-terminal domain-containing protein</fullName>
    </recommendedName>
</protein>
<keyword evidence="4" id="KW-0238">DNA-binding</keyword>
<evidence type="ECO:0000256" key="5">
    <source>
        <dbReference type="ARBA" id="ARBA00023163"/>
    </source>
</evidence>
<keyword evidence="5" id="KW-0804">Transcription</keyword>
<keyword evidence="9" id="KW-1185">Reference proteome</keyword>
<evidence type="ECO:0000256" key="3">
    <source>
        <dbReference type="ARBA" id="ARBA00023015"/>
    </source>
</evidence>
<evidence type="ECO:0000313" key="8">
    <source>
        <dbReference type="EMBL" id="CAC5359491.1"/>
    </source>
</evidence>
<keyword evidence="6" id="KW-0539">Nucleus</keyword>
<feature type="domain" description="Transcriptional coactivator p15 (PC4) C-terminal" evidence="7">
    <location>
        <begin position="65"/>
        <end position="111"/>
    </location>
</feature>
<dbReference type="GO" id="GO:0003713">
    <property type="term" value="F:transcription coactivator activity"/>
    <property type="evidence" value="ECO:0007669"/>
    <property type="project" value="InterPro"/>
</dbReference>
<evidence type="ECO:0000256" key="1">
    <source>
        <dbReference type="ARBA" id="ARBA00004123"/>
    </source>
</evidence>
<dbReference type="AlphaFoldDB" id="A0A6J8A1R2"/>
<dbReference type="Pfam" id="PF02229">
    <property type="entry name" value="PC4"/>
    <property type="match status" value="2"/>
</dbReference>